<dbReference type="InterPro" id="IPR029068">
    <property type="entry name" value="Glyas_Bleomycin-R_OHBP_Dase"/>
</dbReference>
<evidence type="ECO:0000313" key="3">
    <source>
        <dbReference type="Proteomes" id="UP000191901"/>
    </source>
</evidence>
<dbReference type="KEGG" id="hhg:XM38_032290"/>
<sequence>MEVNPYLFFNGDCEAAFQFYAQVLGGNLEAMMPHRGSPMEQEVPADWGDKIMHAHLTLGNWGLMGSDCPPGTYEKPQGFSVSLQMTDPAQAEHIFNALAQNGTIQMPLAKTFWAEKFGMVVDQFGIPWMINCDAAD</sequence>
<dbReference type="EMBL" id="CP021983">
    <property type="protein sequence ID" value="ASC72273.1"/>
    <property type="molecule type" value="Genomic_DNA"/>
</dbReference>
<dbReference type="AlphaFoldDB" id="A0A1Z3HPP3"/>
<dbReference type="Pfam" id="PF06983">
    <property type="entry name" value="3-dmu-9_3-mt"/>
    <property type="match status" value="1"/>
</dbReference>
<gene>
    <name evidence="2" type="ORF">XM38_032290</name>
</gene>
<protein>
    <recommendedName>
        <fullName evidence="1">PhnB-like domain-containing protein</fullName>
    </recommendedName>
</protein>
<evidence type="ECO:0000313" key="2">
    <source>
        <dbReference type="EMBL" id="ASC72273.1"/>
    </source>
</evidence>
<dbReference type="STRING" id="1641165.XM38_00305"/>
<organism evidence="2 3">
    <name type="scientific">Halomicronema hongdechloris C2206</name>
    <dbReference type="NCBI Taxonomy" id="1641165"/>
    <lineage>
        <taxon>Bacteria</taxon>
        <taxon>Bacillati</taxon>
        <taxon>Cyanobacteriota</taxon>
        <taxon>Cyanophyceae</taxon>
        <taxon>Nodosilineales</taxon>
        <taxon>Nodosilineaceae</taxon>
        <taxon>Halomicronema</taxon>
    </lineage>
</organism>
<keyword evidence="3" id="KW-1185">Reference proteome</keyword>
<dbReference type="SUPFAM" id="SSF54593">
    <property type="entry name" value="Glyoxalase/Bleomycin resistance protein/Dihydroxybiphenyl dioxygenase"/>
    <property type="match status" value="1"/>
</dbReference>
<dbReference type="PANTHER" id="PTHR33990:SF1">
    <property type="entry name" value="PROTEIN YJDN"/>
    <property type="match status" value="1"/>
</dbReference>
<feature type="domain" description="PhnB-like" evidence="1">
    <location>
        <begin position="3"/>
        <end position="130"/>
    </location>
</feature>
<evidence type="ECO:0000259" key="1">
    <source>
        <dbReference type="Pfam" id="PF06983"/>
    </source>
</evidence>
<proteinExistence type="predicted"/>
<dbReference type="InterPro" id="IPR028973">
    <property type="entry name" value="PhnB-like"/>
</dbReference>
<name>A0A1Z3HPP3_9CYAN</name>
<dbReference type="Gene3D" id="3.10.180.10">
    <property type="entry name" value="2,3-Dihydroxybiphenyl 1,2-Dioxygenase, domain 1"/>
    <property type="match status" value="1"/>
</dbReference>
<dbReference type="CDD" id="cd06588">
    <property type="entry name" value="PhnB_like"/>
    <property type="match status" value="1"/>
</dbReference>
<accession>A0A1Z3HPP3</accession>
<dbReference type="RefSeq" id="WP_080804872.1">
    <property type="nucleotide sequence ID" value="NZ_CP021983.2"/>
</dbReference>
<reference evidence="2 3" key="1">
    <citation type="journal article" date="2016" name="Biochim. Biophys. Acta">
        <title>Characterization of red-shifted phycobilisomes isolated from the chlorophyll f-containing cyanobacterium Halomicronema hongdechloris.</title>
        <authorList>
            <person name="Li Y."/>
            <person name="Lin Y."/>
            <person name="Garvey C.J."/>
            <person name="Birch D."/>
            <person name="Corkery R.W."/>
            <person name="Loughlin P.C."/>
            <person name="Scheer H."/>
            <person name="Willows R.D."/>
            <person name="Chen M."/>
        </authorList>
    </citation>
    <scope>NUCLEOTIDE SEQUENCE [LARGE SCALE GENOMIC DNA]</scope>
    <source>
        <strain evidence="2 3">C2206</strain>
    </source>
</reference>
<dbReference type="OrthoDB" id="9795306at2"/>
<dbReference type="Proteomes" id="UP000191901">
    <property type="component" value="Chromosome"/>
</dbReference>
<dbReference type="PANTHER" id="PTHR33990">
    <property type="entry name" value="PROTEIN YJDN-RELATED"/>
    <property type="match status" value="1"/>
</dbReference>